<gene>
    <name evidence="2" type="ORF">SAMN05444280_1533</name>
</gene>
<protein>
    <submittedName>
        <fullName evidence="2">TLP18.3, Psb32 and MOLO-1 founding protein of phosphatase</fullName>
    </submittedName>
</protein>
<evidence type="ECO:0000313" key="3">
    <source>
        <dbReference type="Proteomes" id="UP000184050"/>
    </source>
</evidence>
<dbReference type="EMBL" id="FQZE01000053">
    <property type="protein sequence ID" value="SHK03544.1"/>
    <property type="molecule type" value="Genomic_DNA"/>
</dbReference>
<dbReference type="OrthoDB" id="9786161at2"/>
<reference evidence="2 3" key="1">
    <citation type="submission" date="2016-11" db="EMBL/GenBank/DDBJ databases">
        <authorList>
            <person name="Jaros S."/>
            <person name="Januszkiewicz K."/>
            <person name="Wedrychowicz H."/>
        </authorList>
    </citation>
    <scope>NUCLEOTIDE SEQUENCE [LARGE SCALE GENOMIC DNA]</scope>
    <source>
        <strain evidence="2 3">DSM 27063</strain>
    </source>
</reference>
<dbReference type="STRING" id="1168035.SAMN05444280_1533"/>
<dbReference type="Proteomes" id="UP000184050">
    <property type="component" value="Unassembled WGS sequence"/>
</dbReference>
<accession>A0A1M6P6I1</accession>
<feature type="domain" description="TPM" evidence="1">
    <location>
        <begin position="5"/>
        <end position="120"/>
    </location>
</feature>
<dbReference type="Pfam" id="PF04536">
    <property type="entry name" value="TPM_phosphatase"/>
    <property type="match status" value="1"/>
</dbReference>
<dbReference type="InterPro" id="IPR007621">
    <property type="entry name" value="TPM_dom"/>
</dbReference>
<dbReference type="PANTHER" id="PTHR30373">
    <property type="entry name" value="UPF0603 PROTEIN YGCG"/>
    <property type="match status" value="1"/>
</dbReference>
<dbReference type="AlphaFoldDB" id="A0A1M6P6I1"/>
<name>A0A1M6P6I1_9BACT</name>
<dbReference type="Gene3D" id="3.10.310.50">
    <property type="match status" value="1"/>
</dbReference>
<keyword evidence="3" id="KW-1185">Reference proteome</keyword>
<dbReference type="RefSeq" id="WP_073173899.1">
    <property type="nucleotide sequence ID" value="NZ_FQZE01000053.1"/>
</dbReference>
<proteinExistence type="predicted"/>
<dbReference type="PANTHER" id="PTHR30373:SF8">
    <property type="entry name" value="BLL7265 PROTEIN"/>
    <property type="match status" value="1"/>
</dbReference>
<evidence type="ECO:0000259" key="1">
    <source>
        <dbReference type="Pfam" id="PF04536"/>
    </source>
</evidence>
<organism evidence="2 3">
    <name type="scientific">Tangfeifania diversioriginum</name>
    <dbReference type="NCBI Taxonomy" id="1168035"/>
    <lineage>
        <taxon>Bacteria</taxon>
        <taxon>Pseudomonadati</taxon>
        <taxon>Bacteroidota</taxon>
        <taxon>Bacteroidia</taxon>
        <taxon>Marinilabiliales</taxon>
        <taxon>Prolixibacteraceae</taxon>
        <taxon>Tangfeifania</taxon>
    </lineage>
</organism>
<sequence length="144" mass="16760">MSVRKYFSEKDKLQIKNAIRAAELNTSGEVRVHIEKHCREDVLDRAAFWFQKLEMHKTELRNGVLFYLAVDDRKFAILGDAGINQKVPDDFWEEIKEKMAEKFKEGLFAEGLSQGIRMTGEQLKAHFPYQEDDVNELSDEISYG</sequence>
<evidence type="ECO:0000313" key="2">
    <source>
        <dbReference type="EMBL" id="SHK03544.1"/>
    </source>
</evidence>